<dbReference type="Gene3D" id="3.90.1590.10">
    <property type="entry name" value="glutathione-dependent formaldehyde- activating enzyme (gfa)"/>
    <property type="match status" value="1"/>
</dbReference>
<comment type="similarity">
    <text evidence="1">Belongs to the Gfa family.</text>
</comment>
<evidence type="ECO:0000256" key="1">
    <source>
        <dbReference type="ARBA" id="ARBA00005495"/>
    </source>
</evidence>
<keyword evidence="4" id="KW-0456">Lyase</keyword>
<dbReference type="InterPro" id="IPR011057">
    <property type="entry name" value="Mss4-like_sf"/>
</dbReference>
<dbReference type="AlphaFoldDB" id="A0A1Y5RKT5"/>
<proteinExistence type="inferred from homology"/>
<dbReference type="PROSITE" id="PS51891">
    <property type="entry name" value="CENP_V_GFA"/>
    <property type="match status" value="1"/>
</dbReference>
<organism evidence="6 7">
    <name type="scientific">Roseovarius litorisediminis</name>
    <dbReference type="NCBI Taxonomy" id="1312363"/>
    <lineage>
        <taxon>Bacteria</taxon>
        <taxon>Pseudomonadati</taxon>
        <taxon>Pseudomonadota</taxon>
        <taxon>Alphaproteobacteria</taxon>
        <taxon>Rhodobacterales</taxon>
        <taxon>Roseobacteraceae</taxon>
        <taxon>Roseovarius</taxon>
    </lineage>
</organism>
<sequence>MAGDSNAGCLCGHIRMEISGEPITVLQCHCLDCQKSAGGGAALIVLLPRTAVHLDQGEPTGFTVTGDSGEDVTRRFCPDCGAQLYSELGKYPDLLAVKVGVWDTDPGFAPAAAIWTESAPDWHFIPDDIPAFPKARP</sequence>
<gene>
    <name evidence="6" type="ORF">PEL8287_00749</name>
</gene>
<dbReference type="PANTHER" id="PTHR33337">
    <property type="entry name" value="GFA DOMAIN-CONTAINING PROTEIN"/>
    <property type="match status" value="1"/>
</dbReference>
<protein>
    <submittedName>
        <fullName evidence="6">Glutathione-dependent formaldehyde-activating enzyme</fullName>
    </submittedName>
</protein>
<dbReference type="InterPro" id="IPR006913">
    <property type="entry name" value="CENP-V/GFA"/>
</dbReference>
<evidence type="ECO:0000256" key="4">
    <source>
        <dbReference type="ARBA" id="ARBA00023239"/>
    </source>
</evidence>
<dbReference type="RefSeq" id="WP_176228550.1">
    <property type="nucleotide sequence ID" value="NZ_FWFL01000002.1"/>
</dbReference>
<name>A0A1Y5RKT5_9RHOB</name>
<accession>A0A1Y5RKT5</accession>
<feature type="domain" description="CENP-V/GFA" evidence="5">
    <location>
        <begin position="1"/>
        <end position="123"/>
    </location>
</feature>
<evidence type="ECO:0000256" key="2">
    <source>
        <dbReference type="ARBA" id="ARBA00022723"/>
    </source>
</evidence>
<dbReference type="Proteomes" id="UP000193827">
    <property type="component" value="Unassembled WGS sequence"/>
</dbReference>
<keyword evidence="2" id="KW-0479">Metal-binding</keyword>
<dbReference type="Pfam" id="PF04828">
    <property type="entry name" value="GFA"/>
    <property type="match status" value="1"/>
</dbReference>
<dbReference type="EMBL" id="FWFL01000002">
    <property type="protein sequence ID" value="SLN18699.1"/>
    <property type="molecule type" value="Genomic_DNA"/>
</dbReference>
<keyword evidence="3" id="KW-0862">Zinc</keyword>
<evidence type="ECO:0000313" key="7">
    <source>
        <dbReference type="Proteomes" id="UP000193827"/>
    </source>
</evidence>
<dbReference type="GO" id="GO:0046872">
    <property type="term" value="F:metal ion binding"/>
    <property type="evidence" value="ECO:0007669"/>
    <property type="project" value="UniProtKB-KW"/>
</dbReference>
<keyword evidence="7" id="KW-1185">Reference proteome</keyword>
<evidence type="ECO:0000259" key="5">
    <source>
        <dbReference type="PROSITE" id="PS51891"/>
    </source>
</evidence>
<reference evidence="6 7" key="1">
    <citation type="submission" date="2017-03" db="EMBL/GenBank/DDBJ databases">
        <authorList>
            <person name="Afonso C.L."/>
            <person name="Miller P.J."/>
            <person name="Scott M.A."/>
            <person name="Spackman E."/>
            <person name="Goraichik I."/>
            <person name="Dimitrov K.M."/>
            <person name="Suarez D.L."/>
            <person name="Swayne D.E."/>
        </authorList>
    </citation>
    <scope>NUCLEOTIDE SEQUENCE [LARGE SCALE GENOMIC DNA]</scope>
    <source>
        <strain evidence="6 7">CECT 8287</strain>
    </source>
</reference>
<dbReference type="GO" id="GO:0016846">
    <property type="term" value="F:carbon-sulfur lyase activity"/>
    <property type="evidence" value="ECO:0007669"/>
    <property type="project" value="InterPro"/>
</dbReference>
<evidence type="ECO:0000256" key="3">
    <source>
        <dbReference type="ARBA" id="ARBA00022833"/>
    </source>
</evidence>
<dbReference type="PANTHER" id="PTHR33337:SF40">
    <property type="entry name" value="CENP-V_GFA DOMAIN-CONTAINING PROTEIN-RELATED"/>
    <property type="match status" value="1"/>
</dbReference>
<evidence type="ECO:0000313" key="6">
    <source>
        <dbReference type="EMBL" id="SLN18699.1"/>
    </source>
</evidence>
<dbReference type="SUPFAM" id="SSF51316">
    <property type="entry name" value="Mss4-like"/>
    <property type="match status" value="1"/>
</dbReference>